<evidence type="ECO:0000313" key="4">
    <source>
        <dbReference type="Proteomes" id="UP000435112"/>
    </source>
</evidence>
<organism evidence="1 4">
    <name type="scientific">Phytophthora rubi</name>
    <dbReference type="NCBI Taxonomy" id="129364"/>
    <lineage>
        <taxon>Eukaryota</taxon>
        <taxon>Sar</taxon>
        <taxon>Stramenopiles</taxon>
        <taxon>Oomycota</taxon>
        <taxon>Peronosporomycetes</taxon>
        <taxon>Peronosporales</taxon>
        <taxon>Peronosporaceae</taxon>
        <taxon>Phytophthora</taxon>
    </lineage>
</organism>
<dbReference type="EMBL" id="QXFV01000657">
    <property type="protein sequence ID" value="KAE9031768.1"/>
    <property type="molecule type" value="Genomic_DNA"/>
</dbReference>
<dbReference type="Proteomes" id="UP000429607">
    <property type="component" value="Unassembled WGS sequence"/>
</dbReference>
<dbReference type="AlphaFoldDB" id="A0A6A3M0I9"/>
<evidence type="ECO:0000313" key="3">
    <source>
        <dbReference type="Proteomes" id="UP000429607"/>
    </source>
</evidence>
<accession>A0A6A3M0I9</accession>
<sequence>MGLLAHTIKPGFDALSDRSSVQLKTDDLKARGMIAGDMSLTYQVYIRGAPTAADSWCMFD</sequence>
<name>A0A6A3M0I9_9STRA</name>
<proteinExistence type="predicted"/>
<protein>
    <submittedName>
        <fullName evidence="1">Uncharacterized protein</fullName>
    </submittedName>
</protein>
<dbReference type="EMBL" id="QXFU01000670">
    <property type="protein sequence ID" value="KAE9025086.1"/>
    <property type="molecule type" value="Genomic_DNA"/>
</dbReference>
<dbReference type="Proteomes" id="UP000435112">
    <property type="component" value="Unassembled WGS sequence"/>
</dbReference>
<evidence type="ECO:0000313" key="1">
    <source>
        <dbReference type="EMBL" id="KAE9025086.1"/>
    </source>
</evidence>
<reference evidence="3 4" key="1">
    <citation type="submission" date="2018-09" db="EMBL/GenBank/DDBJ databases">
        <title>Genomic investigation of the strawberry pathogen Phytophthora fragariae indicates pathogenicity is determined by transcriptional variation in three key races.</title>
        <authorList>
            <person name="Adams T.M."/>
            <person name="Armitage A.D."/>
            <person name="Sobczyk M.K."/>
            <person name="Bates H.J."/>
            <person name="Dunwell J.M."/>
            <person name="Nellist C.F."/>
            <person name="Harrison R.J."/>
        </authorList>
    </citation>
    <scope>NUCLEOTIDE SEQUENCE [LARGE SCALE GENOMIC DNA]</scope>
    <source>
        <strain evidence="2 3">SCRP249</strain>
        <strain evidence="1 4">SCRP324</strain>
    </source>
</reference>
<gene>
    <name evidence="2" type="ORF">PR001_g10924</name>
    <name evidence="1" type="ORF">PR002_g11269</name>
</gene>
<evidence type="ECO:0000313" key="2">
    <source>
        <dbReference type="EMBL" id="KAE9031768.1"/>
    </source>
</evidence>
<comment type="caution">
    <text evidence="1">The sequence shown here is derived from an EMBL/GenBank/DDBJ whole genome shotgun (WGS) entry which is preliminary data.</text>
</comment>